<gene>
    <name evidence="2" type="ORF">P171DRAFT_488458</name>
</gene>
<dbReference type="OrthoDB" id="10411333at2759"/>
<dbReference type="EMBL" id="MU001506">
    <property type="protein sequence ID" value="KAF2440872.1"/>
    <property type="molecule type" value="Genomic_DNA"/>
</dbReference>
<feature type="compositionally biased region" description="Polar residues" evidence="1">
    <location>
        <begin position="140"/>
        <end position="151"/>
    </location>
</feature>
<dbReference type="Proteomes" id="UP000799764">
    <property type="component" value="Unassembled WGS sequence"/>
</dbReference>
<name>A0A9P4U9B2_9PLEO</name>
<comment type="caution">
    <text evidence="2">The sequence shown here is derived from an EMBL/GenBank/DDBJ whole genome shotgun (WGS) entry which is preliminary data.</text>
</comment>
<dbReference type="AlphaFoldDB" id="A0A9P4U9B2"/>
<feature type="region of interest" description="Disordered" evidence="1">
    <location>
        <begin position="131"/>
        <end position="151"/>
    </location>
</feature>
<protein>
    <submittedName>
        <fullName evidence="2">Uncharacterized protein</fullName>
    </submittedName>
</protein>
<accession>A0A9P4U9B2</accession>
<evidence type="ECO:0000313" key="2">
    <source>
        <dbReference type="EMBL" id="KAF2440872.1"/>
    </source>
</evidence>
<keyword evidence="3" id="KW-1185">Reference proteome</keyword>
<proteinExistence type="predicted"/>
<evidence type="ECO:0000313" key="3">
    <source>
        <dbReference type="Proteomes" id="UP000799764"/>
    </source>
</evidence>
<organism evidence="2 3">
    <name type="scientific">Karstenula rhodostoma CBS 690.94</name>
    <dbReference type="NCBI Taxonomy" id="1392251"/>
    <lineage>
        <taxon>Eukaryota</taxon>
        <taxon>Fungi</taxon>
        <taxon>Dikarya</taxon>
        <taxon>Ascomycota</taxon>
        <taxon>Pezizomycotina</taxon>
        <taxon>Dothideomycetes</taxon>
        <taxon>Pleosporomycetidae</taxon>
        <taxon>Pleosporales</taxon>
        <taxon>Massarineae</taxon>
        <taxon>Didymosphaeriaceae</taxon>
        <taxon>Karstenula</taxon>
    </lineage>
</organism>
<reference evidence="2" key="1">
    <citation type="journal article" date="2020" name="Stud. Mycol.">
        <title>101 Dothideomycetes genomes: a test case for predicting lifestyles and emergence of pathogens.</title>
        <authorList>
            <person name="Haridas S."/>
            <person name="Albert R."/>
            <person name="Binder M."/>
            <person name="Bloem J."/>
            <person name="Labutti K."/>
            <person name="Salamov A."/>
            <person name="Andreopoulos B."/>
            <person name="Baker S."/>
            <person name="Barry K."/>
            <person name="Bills G."/>
            <person name="Bluhm B."/>
            <person name="Cannon C."/>
            <person name="Castanera R."/>
            <person name="Culley D."/>
            <person name="Daum C."/>
            <person name="Ezra D."/>
            <person name="Gonzalez J."/>
            <person name="Henrissat B."/>
            <person name="Kuo A."/>
            <person name="Liang C."/>
            <person name="Lipzen A."/>
            <person name="Lutzoni F."/>
            <person name="Magnuson J."/>
            <person name="Mondo S."/>
            <person name="Nolan M."/>
            <person name="Ohm R."/>
            <person name="Pangilinan J."/>
            <person name="Park H.-J."/>
            <person name="Ramirez L."/>
            <person name="Alfaro M."/>
            <person name="Sun H."/>
            <person name="Tritt A."/>
            <person name="Yoshinaga Y."/>
            <person name="Zwiers L.-H."/>
            <person name="Turgeon B."/>
            <person name="Goodwin S."/>
            <person name="Spatafora J."/>
            <person name="Crous P."/>
            <person name="Grigoriev I."/>
        </authorList>
    </citation>
    <scope>NUCLEOTIDE SEQUENCE</scope>
    <source>
        <strain evidence="2">CBS 690.94</strain>
    </source>
</reference>
<evidence type="ECO:0000256" key="1">
    <source>
        <dbReference type="SAM" id="MobiDB-lite"/>
    </source>
</evidence>
<sequence>MGIRRKLKSAFRRIKLRGHHDRNPFSTPQSPIRDVAAFYQHPNGQIPPDPIRPVKSYIRTRSTDIQEPLNFTYKSYTTPSGVVIPPDFSYDRPKEVYRVSGILPHNGWGTDMEFDGDEDTEMHGEMDVDSEVFDGDNEASDSGASQASTAPGFSFNTLARMTELALTAHQISHGRRFAHTVSPRPLPEVPEYAGRVHSPSPPRIRILTGRAVRRVRGLRIKSGDSKPSRILRIISGGEASSGDERPRPAWR</sequence>